<evidence type="ECO:0000313" key="4">
    <source>
        <dbReference type="Proteomes" id="UP000005950"/>
    </source>
</evidence>
<dbReference type="EMBL" id="ACCF01000190">
    <property type="protein sequence ID" value="EEF66861.1"/>
    <property type="molecule type" value="Genomic_DNA"/>
</dbReference>
<keyword evidence="2" id="KW-0732">Signal</keyword>
<gene>
    <name evidence="3" type="ORF">HOLDEFILI_02988</name>
</gene>
<feature type="chain" id="PRO_5039469839" description="Carbohydrate-binding domain-containing protein" evidence="2">
    <location>
        <begin position="23"/>
        <end position="530"/>
    </location>
</feature>
<organism evidence="3 4">
    <name type="scientific">Holdemania filiformis DSM 12042</name>
    <dbReference type="NCBI Taxonomy" id="545696"/>
    <lineage>
        <taxon>Bacteria</taxon>
        <taxon>Bacillati</taxon>
        <taxon>Bacillota</taxon>
        <taxon>Erysipelotrichia</taxon>
        <taxon>Erysipelotrichales</taxon>
        <taxon>Erysipelotrichaceae</taxon>
        <taxon>Holdemania</taxon>
    </lineage>
</organism>
<proteinExistence type="predicted"/>
<accession>B9YAY1</accession>
<dbReference type="RefSeq" id="WP_006060153.1">
    <property type="nucleotide sequence ID" value="NZ_GG657561.1"/>
</dbReference>
<dbReference type="InterPro" id="IPR025584">
    <property type="entry name" value="Cthe_2159"/>
</dbReference>
<dbReference type="OrthoDB" id="9812829at2"/>
<dbReference type="AlphaFoldDB" id="B9YAY1"/>
<evidence type="ECO:0000256" key="2">
    <source>
        <dbReference type="SAM" id="SignalP"/>
    </source>
</evidence>
<feature type="compositionally biased region" description="Low complexity" evidence="1">
    <location>
        <begin position="451"/>
        <end position="461"/>
    </location>
</feature>
<dbReference type="eggNOG" id="COG5263">
    <property type="taxonomic scope" value="Bacteria"/>
</dbReference>
<reference evidence="3 4" key="1">
    <citation type="submission" date="2008-12" db="EMBL/GenBank/DDBJ databases">
        <authorList>
            <person name="Fulton L."/>
            <person name="Clifton S."/>
            <person name="Fulton B."/>
            <person name="Xu J."/>
            <person name="Minx P."/>
            <person name="Pepin K.H."/>
            <person name="Johnson M."/>
            <person name="Bhonagiri V."/>
            <person name="Nash W.E."/>
            <person name="Mardis E.R."/>
            <person name="Wilson R.K."/>
        </authorList>
    </citation>
    <scope>NUCLEOTIDE SEQUENCE [LARGE SCALE GENOMIC DNA]</scope>
    <source>
        <strain evidence="3 4">DSM 12042</strain>
    </source>
</reference>
<evidence type="ECO:0000256" key="1">
    <source>
        <dbReference type="SAM" id="MobiDB-lite"/>
    </source>
</evidence>
<name>B9YAY1_9FIRM</name>
<feature type="signal peptide" evidence="2">
    <location>
        <begin position="1"/>
        <end position="22"/>
    </location>
</feature>
<reference evidence="3 4" key="2">
    <citation type="submission" date="2009-02" db="EMBL/GenBank/DDBJ databases">
        <title>Draft genome sequence of Holdemania filiformis DSM 12042.</title>
        <authorList>
            <person name="Sudarsanam P."/>
            <person name="Ley R."/>
            <person name="Guruge J."/>
            <person name="Turnbaugh P.J."/>
            <person name="Mahowald M."/>
            <person name="Liep D."/>
            <person name="Gordon J."/>
        </authorList>
    </citation>
    <scope>NUCLEOTIDE SEQUENCE [LARGE SCALE GENOMIC DNA]</scope>
    <source>
        <strain evidence="3 4">DSM 12042</strain>
    </source>
</reference>
<feature type="region of interest" description="Disordered" evidence="1">
    <location>
        <begin position="428"/>
        <end position="507"/>
    </location>
</feature>
<dbReference type="Proteomes" id="UP000005950">
    <property type="component" value="Unassembled WGS sequence"/>
</dbReference>
<dbReference type="STRING" id="545696.HOLDEFILI_02988"/>
<dbReference type="Pfam" id="PF14262">
    <property type="entry name" value="Cthe_2159"/>
    <property type="match status" value="1"/>
</dbReference>
<dbReference type="HOGENOM" id="CLU_022019_0_0_9"/>
<feature type="compositionally biased region" description="Basic and acidic residues" evidence="1">
    <location>
        <begin position="472"/>
        <end position="495"/>
    </location>
</feature>
<sequence length="530" mass="54832">MKRNYFAVLLGFSLILSGCSTSPSVSSTGITVSQTEATLIQLGDDQILINGQPASETGAVQLSHDIVYYEAGQGAEYGEGGTEDEHSAEEAQAHTVITIREPGTYRVSGKLSAGQIAIDLGEQANDDPNAVVNLILDQAEITCTVAPAILVYNAYECAKEEALSTVDTQAAGFNLIVADGTENTVSGAYVARIYKEGTTQKLHKYDGAIESKVSLNLSGETAGTGTLIVEASNEGIETSMHMTINSGSWIIHSADDSLNANEDGVSVITINGGTVRCNAGAGQEGDGIDSNGWIVINGGTVIAAANPASMDSGLDSDNGILIHGGTVLTSGNMFDEVDSASTQNVMVFSFAQTQNAGGKLVLSDNSGQPLAGFAAANDYTVLVYSSPQLSEKDYTLAYAETLEGEDLGGLIAPVTSAEGLTALGYTGTTLGRGMGMRPQGGEFPEGEFPEGEGPQGELPQGDFPQGEPPVDEADRKVGSPADQKEPRGGKPEDGRSPQNHADVPAGELNAAFTVQSAIAMFSGIQALTEE</sequence>
<dbReference type="PROSITE" id="PS51257">
    <property type="entry name" value="PROKAR_LIPOPROTEIN"/>
    <property type="match status" value="1"/>
</dbReference>
<comment type="caution">
    <text evidence="3">The sequence shown here is derived from an EMBL/GenBank/DDBJ whole genome shotgun (WGS) entry which is preliminary data.</text>
</comment>
<protein>
    <recommendedName>
        <fullName evidence="5">Carbohydrate-binding domain-containing protein</fullName>
    </recommendedName>
</protein>
<evidence type="ECO:0000313" key="3">
    <source>
        <dbReference type="EMBL" id="EEF66861.1"/>
    </source>
</evidence>
<evidence type="ECO:0008006" key="5">
    <source>
        <dbReference type="Google" id="ProtNLM"/>
    </source>
</evidence>